<evidence type="ECO:0000313" key="1">
    <source>
        <dbReference type="EMBL" id="MQY12993.1"/>
    </source>
</evidence>
<gene>
    <name evidence="1" type="ORF">SRB5_31330</name>
</gene>
<dbReference type="OrthoDB" id="4308386at2"/>
<dbReference type="RefSeq" id="WP_153452604.1">
    <property type="nucleotide sequence ID" value="NZ_WEGJ01000010.1"/>
</dbReference>
<dbReference type="AlphaFoldDB" id="A0A7K0CI33"/>
<dbReference type="Proteomes" id="UP000466345">
    <property type="component" value="Unassembled WGS sequence"/>
</dbReference>
<sequence>MIVPTPLGAAIDAFEAAVRERSQSAEEAFRRVGEALSGAGAEESAAAGPRLAALIPDVPPGPVAHLAVFVGACVERGADPVACAGPVMEGLRQTLRGAVDFAGRWGDDLPDPQSVDLDDAVVERLGGGEAIGAALAWWTLEPWEMAAVAMLSHGSVRRTLTGRDELVALANRIAEATDGELKCLRYSLLVLDDEPLVVLHRPSGTGYRLRMSGIGDNFQLHTLLAHALIGPGRLAGEPPSPQAVAACLTGDMSEDERVNTVGAFNLVSPDGEWIWNEGTPSDIPLVDGVRLLVLDPPPYQRGWPAGRFFPNMAAELTLEGALSAEESRTLLAGVSAPSR</sequence>
<name>A0A7K0CI33_9ACTN</name>
<protein>
    <submittedName>
        <fullName evidence="1">Uncharacterized protein</fullName>
    </submittedName>
</protein>
<evidence type="ECO:0000313" key="2">
    <source>
        <dbReference type="Proteomes" id="UP000466345"/>
    </source>
</evidence>
<comment type="caution">
    <text evidence="1">The sequence shown here is derived from an EMBL/GenBank/DDBJ whole genome shotgun (WGS) entry which is preliminary data.</text>
</comment>
<keyword evidence="2" id="KW-1185">Reference proteome</keyword>
<organism evidence="1 2">
    <name type="scientific">Streptomyces smaragdinus</name>
    <dbReference type="NCBI Taxonomy" id="2585196"/>
    <lineage>
        <taxon>Bacteria</taxon>
        <taxon>Bacillati</taxon>
        <taxon>Actinomycetota</taxon>
        <taxon>Actinomycetes</taxon>
        <taxon>Kitasatosporales</taxon>
        <taxon>Streptomycetaceae</taxon>
        <taxon>Streptomyces</taxon>
    </lineage>
</organism>
<reference evidence="1 2" key="1">
    <citation type="submission" date="2019-10" db="EMBL/GenBank/DDBJ databases">
        <title>Streptomyces smaragdinus sp. nov. and Streptomyces fabii sp. nov., isolated from the gut of fungus growing-termite Macrotermes natalensis.</title>
        <authorList>
            <person name="Schwitalla J."/>
            <person name="Benndorf R."/>
            <person name="Martin K."/>
            <person name="De Beer W."/>
            <person name="Kaster A.-K."/>
            <person name="Vollmers J."/>
            <person name="Poulsen M."/>
            <person name="Beemelmanns C."/>
        </authorList>
    </citation>
    <scope>NUCLEOTIDE SEQUENCE [LARGE SCALE GENOMIC DNA]</scope>
    <source>
        <strain evidence="1 2">RB5</strain>
    </source>
</reference>
<proteinExistence type="predicted"/>
<dbReference type="EMBL" id="WEGJ01000010">
    <property type="protein sequence ID" value="MQY12993.1"/>
    <property type="molecule type" value="Genomic_DNA"/>
</dbReference>
<accession>A0A7K0CI33</accession>